<dbReference type="InterPro" id="IPR001789">
    <property type="entry name" value="Sig_transdc_resp-reg_receiver"/>
</dbReference>
<sequence>MARVWDFLVFDDDREILELLVEELEEPGFLGEDVIKCTTVDNFLDARRYVETGNFDLVILDLQDEGADLNNKGDDDRLSGERVLGYLKDKQFIPVVFNTGYAEKIMHLQSHFVKVVRKGAAGELSRVVRETFETKLPELIRYIQDEQRKYLWGHVEEHWSSADELKEEGEVAYLLARRLSNSLSASSIRKFFNPEYIGGSKVHPVEYYIWPALSTRVSLGDLYSANESGIIYLVINPACDLEQGKADVVLLVKCSRIEEFSEFESIRDAISEQQVVGSGKRKELTGLIGDNRKIAGGQPDRYKYLPGTSFLPHLVADFQFLSQIPMEDFLKGESFTKIATLDTPFAEGVQAKFARYYGRFGMPDLNFESIAGDIILAMQNVRA</sequence>
<evidence type="ECO:0000313" key="3">
    <source>
        <dbReference type="EMBL" id="QXI10582.1"/>
    </source>
</evidence>
<reference evidence="3" key="2">
    <citation type="journal article" date="2021" name="Microorganisms">
        <title>The Ever-Expanding Pseudomonas Genus: Description of 43 New Species and Partition of the Pseudomonas putida Group.</title>
        <authorList>
            <person name="Girard L."/>
            <person name="Lood C."/>
            <person name="Hofte M."/>
            <person name="Vandamme P."/>
            <person name="Rokni-Zadeh H."/>
            <person name="van Noort V."/>
            <person name="Lavigne R."/>
            <person name="De Mot R."/>
        </authorList>
    </citation>
    <scope>NUCLEOTIDE SEQUENCE</scope>
    <source>
        <strain evidence="3">OE 48.2</strain>
    </source>
</reference>
<reference evidence="3" key="1">
    <citation type="journal article" date="2020" name="Microorganisms">
        <title>Reliable Identification of Environmental Pseudomonas Isolates Using the rpoD Gene.</title>
        <authorList>
            <consortium name="The Broad Institute Genome Sequencing Platform"/>
            <person name="Girard L."/>
            <person name="Lood C."/>
            <person name="Rokni-Zadeh H."/>
            <person name="van Noort V."/>
            <person name="Lavigne R."/>
            <person name="De Mot R."/>
        </authorList>
    </citation>
    <scope>NUCLEOTIDE SEQUENCE</scope>
    <source>
        <strain evidence="3">OE 48.2</strain>
    </source>
</reference>
<protein>
    <recommendedName>
        <fullName evidence="2">Response regulatory domain-containing protein</fullName>
    </recommendedName>
</protein>
<evidence type="ECO:0000256" key="1">
    <source>
        <dbReference type="PROSITE-ProRule" id="PRU00169"/>
    </source>
</evidence>
<accession>A0A9E6TA58</accession>
<keyword evidence="1" id="KW-0597">Phosphoprotein</keyword>
<gene>
    <name evidence="3" type="ORF">HU754_022695</name>
</gene>
<dbReference type="GO" id="GO:0000160">
    <property type="term" value="P:phosphorelay signal transduction system"/>
    <property type="evidence" value="ECO:0007669"/>
    <property type="project" value="InterPro"/>
</dbReference>
<dbReference type="KEGG" id="pze:HU754_022695"/>
<organism evidence="3 4">
    <name type="scientific">Pseudomonas zeae</name>
    <dbReference type="NCBI Taxonomy" id="2745510"/>
    <lineage>
        <taxon>Bacteria</taxon>
        <taxon>Pseudomonadati</taxon>
        <taxon>Pseudomonadota</taxon>
        <taxon>Gammaproteobacteria</taxon>
        <taxon>Pseudomonadales</taxon>
        <taxon>Pseudomonadaceae</taxon>
        <taxon>Pseudomonas</taxon>
    </lineage>
</organism>
<feature type="modified residue" description="4-aspartylphosphate" evidence="1">
    <location>
        <position position="61"/>
    </location>
</feature>
<proteinExistence type="predicted"/>
<dbReference type="Proteomes" id="UP000627092">
    <property type="component" value="Chromosome"/>
</dbReference>
<dbReference type="RefSeq" id="WP_186625039.1">
    <property type="nucleotide sequence ID" value="NZ_CP077090.1"/>
</dbReference>
<name>A0A9E6TA58_9PSED</name>
<dbReference type="SUPFAM" id="SSF52172">
    <property type="entry name" value="CheY-like"/>
    <property type="match status" value="1"/>
</dbReference>
<dbReference type="InterPro" id="IPR011006">
    <property type="entry name" value="CheY-like_superfamily"/>
</dbReference>
<dbReference type="EMBL" id="CP077090">
    <property type="protein sequence ID" value="QXI10582.1"/>
    <property type="molecule type" value="Genomic_DNA"/>
</dbReference>
<evidence type="ECO:0000313" key="4">
    <source>
        <dbReference type="Proteomes" id="UP000627092"/>
    </source>
</evidence>
<dbReference type="AlphaFoldDB" id="A0A9E6TA58"/>
<evidence type="ECO:0000259" key="2">
    <source>
        <dbReference type="PROSITE" id="PS50110"/>
    </source>
</evidence>
<feature type="domain" description="Response regulatory" evidence="2">
    <location>
        <begin position="6"/>
        <end position="129"/>
    </location>
</feature>
<dbReference type="Gene3D" id="3.40.50.2300">
    <property type="match status" value="1"/>
</dbReference>
<dbReference type="PROSITE" id="PS50110">
    <property type="entry name" value="RESPONSE_REGULATORY"/>
    <property type="match status" value="1"/>
</dbReference>